<comment type="function">
    <text evidence="5">NDH-1 shuttles electrons from NADH, via FMN and iron-sulfur (Fe-S) centers, to quinones in the respiratory chain. The immediate electron acceptor for the enzyme in this species is believed to be ubiquinone. Couples the redox reaction to proton translocation (for every two electrons transferred, four hydrogen ions are translocated across the cytoplasmic membrane), and thus conserves the redox energy in a proton gradient. This subunit may bind ubiquinone.</text>
</comment>
<feature type="transmembrane region" description="Helical" evidence="5">
    <location>
        <begin position="263"/>
        <end position="282"/>
    </location>
</feature>
<feature type="transmembrane region" description="Helical" evidence="5">
    <location>
        <begin position="339"/>
        <end position="358"/>
    </location>
</feature>
<keyword evidence="5 6" id="KW-0520">NAD</keyword>
<dbReference type="InterPro" id="IPR018086">
    <property type="entry name" value="NADH_UbQ_OxRdtase_su1_CS"/>
</dbReference>
<dbReference type="RefSeq" id="WP_154328445.1">
    <property type="nucleotide sequence ID" value="NZ_CP045696.1"/>
</dbReference>
<dbReference type="GO" id="GO:0009060">
    <property type="term" value="P:aerobic respiration"/>
    <property type="evidence" value="ECO:0007669"/>
    <property type="project" value="TreeGrafter"/>
</dbReference>
<dbReference type="InterPro" id="IPR001694">
    <property type="entry name" value="NADH_UbQ_OxRdtase_su1/FPO"/>
</dbReference>
<keyword evidence="5" id="KW-0830">Ubiquinone</keyword>
<evidence type="ECO:0000256" key="3">
    <source>
        <dbReference type="ARBA" id="ARBA00022989"/>
    </source>
</evidence>
<dbReference type="AlphaFoldDB" id="A0A6L5XBW1"/>
<dbReference type="GO" id="GO:0048038">
    <property type="term" value="F:quinone binding"/>
    <property type="evidence" value="ECO:0007669"/>
    <property type="project" value="UniProtKB-KW"/>
</dbReference>
<name>A0A6L5XBW1_9BACT</name>
<keyword evidence="3 5" id="KW-1133">Transmembrane helix</keyword>
<keyword evidence="4 5" id="KW-0472">Membrane</keyword>
<evidence type="ECO:0000313" key="8">
    <source>
        <dbReference type="Proteomes" id="UP000483362"/>
    </source>
</evidence>
<comment type="subunit">
    <text evidence="5">NDH-1 is composed of 14 different subunits. Subunits NuoA, H, J, K, L, M, N constitute the membrane sector of the complex.</text>
</comment>
<comment type="caution">
    <text evidence="7">The sequence shown here is derived from an EMBL/GenBank/DDBJ whole genome shotgun (WGS) entry which is preliminary data.</text>
</comment>
<keyword evidence="8" id="KW-1185">Reference proteome</keyword>
<dbReference type="GO" id="GO:0016655">
    <property type="term" value="F:oxidoreductase activity, acting on NAD(P)H, quinone or similar compound as acceptor"/>
    <property type="evidence" value="ECO:0007669"/>
    <property type="project" value="UniProtKB-UniRule"/>
</dbReference>
<keyword evidence="2 5" id="KW-0812">Transmembrane</keyword>
<dbReference type="EMBL" id="VULT01000014">
    <property type="protein sequence ID" value="MSS17939.1"/>
    <property type="molecule type" value="Genomic_DNA"/>
</dbReference>
<evidence type="ECO:0000256" key="1">
    <source>
        <dbReference type="ARBA" id="ARBA00004141"/>
    </source>
</evidence>
<evidence type="ECO:0000313" key="7">
    <source>
        <dbReference type="EMBL" id="MSS17939.1"/>
    </source>
</evidence>
<feature type="transmembrane region" description="Helical" evidence="5">
    <location>
        <begin position="302"/>
        <end position="319"/>
    </location>
</feature>
<dbReference type="Proteomes" id="UP000483362">
    <property type="component" value="Unassembled WGS sequence"/>
</dbReference>
<sequence>MFDFSVVTKWFDDLLTVTCGLPVWLSTTIECVLIAVILLALYSVFAMIYIMYERWVCAWIQCRRGPIRVGPWGSLQIFADVIKILTKEVISLWDNDKFLFFLAPYFVIIASMTTFACLPWGNGLQIIDMNIGVFFIIAMSSLGVIGILLAGWSSNSKYTLIGAMRSGAQMVSYELSVGISMLTVVCLAGTMSITGICQAQEHGWFIFTGHIPAIIAFLIYIVAANAENNRGPFDLPEAEHELTAGYHTEYSGIHYGLFYLAEYLNLFTVSGIAALLFLGGWMPLHIGGWTAFNTVMDYIPSPLWFLGKTFFMTFVFMWIRWSFPRVRIDQMLGLEWRYLMPIGLVNLVVMAVCVSMGWHF</sequence>
<dbReference type="Pfam" id="PF00146">
    <property type="entry name" value="NADHdh"/>
    <property type="match status" value="1"/>
</dbReference>
<comment type="caution">
    <text evidence="5">Lacks conserved residue(s) required for the propagation of feature annotation.</text>
</comment>
<dbReference type="PROSITE" id="PS00668">
    <property type="entry name" value="COMPLEX1_ND1_2"/>
    <property type="match status" value="1"/>
</dbReference>
<proteinExistence type="inferred from homology"/>
<evidence type="ECO:0000256" key="2">
    <source>
        <dbReference type="ARBA" id="ARBA00022692"/>
    </source>
</evidence>
<protein>
    <recommendedName>
        <fullName evidence="5">NADH-quinone oxidoreductase subunit H</fullName>
        <ecNumber evidence="5">7.1.1.-</ecNumber>
    </recommendedName>
    <alternativeName>
        <fullName evidence="5">NADH dehydrogenase I subunit H</fullName>
    </alternativeName>
    <alternativeName>
        <fullName evidence="5">NDH-1 subunit H</fullName>
    </alternativeName>
</protein>
<dbReference type="PANTHER" id="PTHR11432">
    <property type="entry name" value="NADH DEHYDROGENASE SUBUNIT 1"/>
    <property type="match status" value="1"/>
</dbReference>
<dbReference type="GO" id="GO:0003954">
    <property type="term" value="F:NADH dehydrogenase activity"/>
    <property type="evidence" value="ECO:0007669"/>
    <property type="project" value="TreeGrafter"/>
</dbReference>
<dbReference type="HAMAP" id="MF_01350">
    <property type="entry name" value="NDH1_NuoH"/>
    <property type="match status" value="1"/>
</dbReference>
<evidence type="ECO:0000256" key="6">
    <source>
        <dbReference type="RuleBase" id="RU000471"/>
    </source>
</evidence>
<keyword evidence="5" id="KW-1278">Translocase</keyword>
<keyword evidence="5" id="KW-0874">Quinone</keyword>
<reference evidence="7 8" key="1">
    <citation type="submission" date="2019-08" db="EMBL/GenBank/DDBJ databases">
        <title>In-depth cultivation of the pig gut microbiome towards novel bacterial diversity and tailored functional studies.</title>
        <authorList>
            <person name="Wylensek D."/>
            <person name="Hitch T.C.A."/>
            <person name="Clavel T."/>
        </authorList>
    </citation>
    <scope>NUCLEOTIDE SEQUENCE [LARGE SCALE GENOMIC DNA]</scope>
    <source>
        <strain evidence="7 8">Oil-RF-744-WCA-WT-10</strain>
    </source>
</reference>
<accession>A0A6L5XBW1</accession>
<comment type="similarity">
    <text evidence="5 6">Belongs to the complex I subunit 1 family.</text>
</comment>
<feature type="transmembrane region" description="Helical" evidence="5">
    <location>
        <begin position="202"/>
        <end position="223"/>
    </location>
</feature>
<comment type="subcellular location">
    <subcellularLocation>
        <location evidence="5 6">Cell membrane</location>
        <topology evidence="5 6">Multi-pass membrane protein</topology>
    </subcellularLocation>
    <subcellularLocation>
        <location evidence="1">Membrane</location>
        <topology evidence="1">Multi-pass membrane protein</topology>
    </subcellularLocation>
</comment>
<feature type="transmembrane region" description="Helical" evidence="5">
    <location>
        <begin position="133"/>
        <end position="152"/>
    </location>
</feature>
<keyword evidence="7" id="KW-0560">Oxidoreductase</keyword>
<dbReference type="PANTHER" id="PTHR11432:SF3">
    <property type="entry name" value="NADH-UBIQUINONE OXIDOREDUCTASE CHAIN 1"/>
    <property type="match status" value="1"/>
</dbReference>
<evidence type="ECO:0000256" key="4">
    <source>
        <dbReference type="ARBA" id="ARBA00023136"/>
    </source>
</evidence>
<keyword evidence="5" id="KW-1003">Cell membrane</keyword>
<organism evidence="7 8">
    <name type="scientific">Sodaliphilus pleomorphus</name>
    <dbReference type="NCBI Taxonomy" id="2606626"/>
    <lineage>
        <taxon>Bacteria</taxon>
        <taxon>Pseudomonadati</taxon>
        <taxon>Bacteroidota</taxon>
        <taxon>Bacteroidia</taxon>
        <taxon>Bacteroidales</taxon>
        <taxon>Muribaculaceae</taxon>
        <taxon>Sodaliphilus</taxon>
    </lineage>
</organism>
<feature type="transmembrane region" description="Helical" evidence="5">
    <location>
        <begin position="98"/>
        <end position="121"/>
    </location>
</feature>
<comment type="catalytic activity">
    <reaction evidence="5">
        <text>a quinone + NADH + 5 H(+)(in) = a quinol + NAD(+) + 4 H(+)(out)</text>
        <dbReference type="Rhea" id="RHEA:57888"/>
        <dbReference type="ChEBI" id="CHEBI:15378"/>
        <dbReference type="ChEBI" id="CHEBI:24646"/>
        <dbReference type="ChEBI" id="CHEBI:57540"/>
        <dbReference type="ChEBI" id="CHEBI:57945"/>
        <dbReference type="ChEBI" id="CHEBI:132124"/>
    </reaction>
</comment>
<dbReference type="NCBIfam" id="NF004741">
    <property type="entry name" value="PRK06076.1-2"/>
    <property type="match status" value="1"/>
</dbReference>
<dbReference type="GO" id="GO:0005886">
    <property type="term" value="C:plasma membrane"/>
    <property type="evidence" value="ECO:0007669"/>
    <property type="project" value="UniProtKB-SubCell"/>
</dbReference>
<gene>
    <name evidence="5 7" type="primary">nuoH</name>
    <name evidence="7" type="ORF">FYJ29_09255</name>
</gene>
<dbReference type="EC" id="7.1.1.-" evidence="5"/>
<feature type="transmembrane region" description="Helical" evidence="5">
    <location>
        <begin position="173"/>
        <end position="196"/>
    </location>
</feature>
<evidence type="ECO:0000256" key="5">
    <source>
        <dbReference type="HAMAP-Rule" id="MF_01350"/>
    </source>
</evidence>